<dbReference type="InterPro" id="IPR018040">
    <property type="entry name" value="Pectinesterase_Tyr_AS"/>
</dbReference>
<dbReference type="EC" id="3.1.1.11" evidence="5"/>
<dbReference type="RefSeq" id="WP_341701744.1">
    <property type="nucleotide sequence ID" value="NZ_JBBYHU010000052.1"/>
</dbReference>
<dbReference type="PANTHER" id="PTHR31321">
    <property type="entry name" value="ACYL-COA THIOESTER HYDROLASE YBHC-RELATED"/>
    <property type="match status" value="1"/>
</dbReference>
<feature type="active site" evidence="4">
    <location>
        <position position="183"/>
    </location>
</feature>
<protein>
    <recommendedName>
        <fullName evidence="5">Pectinesterase</fullName>
        <ecNumber evidence="5">3.1.1.11</ecNumber>
    </recommendedName>
</protein>
<evidence type="ECO:0000313" key="8">
    <source>
        <dbReference type="Proteomes" id="UP001398556"/>
    </source>
</evidence>
<keyword evidence="3 5" id="KW-0063">Aspartyl esterase</keyword>
<dbReference type="InterPro" id="IPR000070">
    <property type="entry name" value="Pectinesterase_cat"/>
</dbReference>
<dbReference type="EMBL" id="JBBYHU010000052">
    <property type="protein sequence ID" value="MEL1242552.1"/>
    <property type="molecule type" value="Genomic_DNA"/>
</dbReference>
<keyword evidence="8" id="KW-1185">Reference proteome</keyword>
<proteinExistence type="inferred from homology"/>
<dbReference type="Gene3D" id="2.160.20.10">
    <property type="entry name" value="Single-stranded right-handed beta-helix, Pectin lyase-like"/>
    <property type="match status" value="1"/>
</dbReference>
<evidence type="ECO:0000313" key="7">
    <source>
        <dbReference type="EMBL" id="MEL1242552.1"/>
    </source>
</evidence>
<comment type="pathway">
    <text evidence="5">Glycan metabolism; pectin degradation; 2-dehydro-3-deoxy-D-gluconate from pectin: step 1/5.</text>
</comment>
<dbReference type="PANTHER" id="PTHR31321:SF57">
    <property type="entry name" value="PECTINESTERASE 53-RELATED"/>
    <property type="match status" value="1"/>
</dbReference>
<dbReference type="PROSITE" id="PS00503">
    <property type="entry name" value="PECTINESTERASE_2"/>
    <property type="match status" value="1"/>
</dbReference>
<dbReference type="InterPro" id="IPR011050">
    <property type="entry name" value="Pectin_lyase_fold/virulence"/>
</dbReference>
<dbReference type="InterPro" id="IPR033131">
    <property type="entry name" value="Pectinesterase_Asp_AS"/>
</dbReference>
<keyword evidence="2 5" id="KW-0378">Hydrolase</keyword>
<feature type="chain" id="PRO_5044975331" description="Pectinesterase" evidence="5">
    <location>
        <begin position="24"/>
        <end position="326"/>
    </location>
</feature>
<comment type="similarity">
    <text evidence="1">Belongs to the pectinesterase family.</text>
</comment>
<evidence type="ECO:0000256" key="5">
    <source>
        <dbReference type="RuleBase" id="RU000589"/>
    </source>
</evidence>
<dbReference type="Proteomes" id="UP001398556">
    <property type="component" value="Unassembled WGS sequence"/>
</dbReference>
<dbReference type="Pfam" id="PF01095">
    <property type="entry name" value="Pectinesterase"/>
    <property type="match status" value="1"/>
</dbReference>
<evidence type="ECO:0000256" key="1">
    <source>
        <dbReference type="ARBA" id="ARBA00008891"/>
    </source>
</evidence>
<keyword evidence="5" id="KW-0732">Signal</keyword>
<organism evidence="7 8">
    <name type="scientific">Flavobacterium flavipallidum</name>
    <dbReference type="NCBI Taxonomy" id="3139140"/>
    <lineage>
        <taxon>Bacteria</taxon>
        <taxon>Pseudomonadati</taxon>
        <taxon>Bacteroidota</taxon>
        <taxon>Flavobacteriia</taxon>
        <taxon>Flavobacteriales</taxon>
        <taxon>Flavobacteriaceae</taxon>
        <taxon>Flavobacterium</taxon>
    </lineage>
</organism>
<comment type="catalytic activity">
    <reaction evidence="5">
        <text>[(1-&gt;4)-alpha-D-galacturonosyl methyl ester](n) + n H2O = [(1-&gt;4)-alpha-D-galacturonosyl](n) + n methanol + n H(+)</text>
        <dbReference type="Rhea" id="RHEA:22380"/>
        <dbReference type="Rhea" id="RHEA-COMP:14570"/>
        <dbReference type="Rhea" id="RHEA-COMP:14573"/>
        <dbReference type="ChEBI" id="CHEBI:15377"/>
        <dbReference type="ChEBI" id="CHEBI:15378"/>
        <dbReference type="ChEBI" id="CHEBI:17790"/>
        <dbReference type="ChEBI" id="CHEBI:140522"/>
        <dbReference type="ChEBI" id="CHEBI:140523"/>
        <dbReference type="EC" id="3.1.1.11"/>
    </reaction>
</comment>
<dbReference type="SUPFAM" id="SSF51126">
    <property type="entry name" value="Pectin lyase-like"/>
    <property type="match status" value="1"/>
</dbReference>
<evidence type="ECO:0000259" key="6">
    <source>
        <dbReference type="Pfam" id="PF01095"/>
    </source>
</evidence>
<feature type="signal peptide" evidence="5">
    <location>
        <begin position="1"/>
        <end position="23"/>
    </location>
</feature>
<feature type="domain" description="Pectinesterase catalytic" evidence="6">
    <location>
        <begin position="34"/>
        <end position="308"/>
    </location>
</feature>
<comment type="caution">
    <text evidence="7">The sequence shown here is derived from an EMBL/GenBank/DDBJ whole genome shotgun (WGS) entry which is preliminary data.</text>
</comment>
<reference evidence="7 8" key="1">
    <citation type="submission" date="2024-04" db="EMBL/GenBank/DDBJ databases">
        <title>Flavobacterium sp. DGU99 16S ribosomal RNA gene Genome sequencing and assembly.</title>
        <authorList>
            <person name="Park S."/>
        </authorList>
    </citation>
    <scope>NUCLEOTIDE SEQUENCE [LARGE SCALE GENOMIC DNA]</scope>
    <source>
        <strain evidence="7 8">DGU99</strain>
    </source>
</reference>
<sequence length="326" mass="36503">MKRLYFFCSTLVVTIIIGTSVFAQNIQKDSIAFTVALDGSGDYKTIQEAVTACGAFSSTQKKIFIKNGVYKEKVLIDSFHANITLIGESKEKTILTYDNHAGQNFIGTFTSYTLKILGDHIKIENLTVENSAGRVGQAVALHVEGDYFVASKCRLLGNQDTLYAAGNNSRQYFNECFIAGTTDFIFGSATAVFDKCEIHSNTDSYITAANTPKENQFGFVFFDCVLTAEPGVKKVFLGRPWREYANVVFIRCFMGKHILPEGWHNWDKPEKEKTTFFAEFGNTGPGGDVSKRVKWAHNLKKSQVAEFELNKIFKVESKWLLDTTKL</sequence>
<accession>A0ABU9HQW5</accession>
<dbReference type="InterPro" id="IPR012334">
    <property type="entry name" value="Pectin_lyas_fold"/>
</dbReference>
<evidence type="ECO:0000256" key="4">
    <source>
        <dbReference type="PROSITE-ProRule" id="PRU10040"/>
    </source>
</evidence>
<dbReference type="PROSITE" id="PS00800">
    <property type="entry name" value="PECTINESTERASE_1"/>
    <property type="match status" value="1"/>
</dbReference>
<name>A0ABU9HQW5_9FLAO</name>
<gene>
    <name evidence="7" type="ORF">AAEO59_15955</name>
</gene>
<evidence type="ECO:0000256" key="2">
    <source>
        <dbReference type="ARBA" id="ARBA00022801"/>
    </source>
</evidence>
<evidence type="ECO:0000256" key="3">
    <source>
        <dbReference type="ARBA" id="ARBA00023085"/>
    </source>
</evidence>